<feature type="non-terminal residue" evidence="1">
    <location>
        <position position="93"/>
    </location>
</feature>
<protein>
    <submittedName>
        <fullName evidence="1">Uncharacterized protein</fullName>
    </submittedName>
</protein>
<reference evidence="1 2" key="1">
    <citation type="submission" date="2024-06" db="EMBL/GenBank/DDBJ databases">
        <title>Fanconibacter daqui strain Q02 whole shotgun sequencing project.</title>
        <authorList>
            <person name="Rodrigues J.W.A."/>
            <person name="Viana L.C."/>
            <person name="Vieira E.C."/>
            <person name="Souza F.O.L."/>
            <person name="Alegria O.C."/>
            <person name="Patroca S."/>
            <person name="Cruz A.C.R."/>
            <person name="Nunes A.R.C."/>
        </authorList>
    </citation>
    <scope>NUCLEOTIDE SEQUENCE [LARGE SCALE GENOMIC DNA]</scope>
    <source>
        <strain evidence="1 2">Q02</strain>
    </source>
</reference>
<gene>
    <name evidence="1" type="ORF">ABQG75_21920</name>
</gene>
<sequence length="93" mass="11074">MKDKPTLTYQLPTQSCWTHTWIKPPFCHPELGHENDTRFYNQQPRSPARGSKELLRWLVTRESYTWNVDIQNEYDVRVNTPIALPQNRPHADL</sequence>
<evidence type="ECO:0000313" key="2">
    <source>
        <dbReference type="Proteomes" id="UP001447374"/>
    </source>
</evidence>
<evidence type="ECO:0000313" key="1">
    <source>
        <dbReference type="EMBL" id="MER0128356.1"/>
    </source>
</evidence>
<dbReference type="RefSeq" id="WP_349951845.1">
    <property type="nucleotide sequence ID" value="NZ_JBEHGX010000078.1"/>
</dbReference>
<proteinExistence type="predicted"/>
<name>A0ABV1PU21_9ENTR</name>
<organism evidence="1 2">
    <name type="scientific">Franconibacter daqui</name>
    <dbReference type="NCBI Taxonomy" id="2047724"/>
    <lineage>
        <taxon>Bacteria</taxon>
        <taxon>Pseudomonadati</taxon>
        <taxon>Pseudomonadota</taxon>
        <taxon>Gammaproteobacteria</taxon>
        <taxon>Enterobacterales</taxon>
        <taxon>Enterobacteriaceae</taxon>
        <taxon>Franconibacter</taxon>
    </lineage>
</organism>
<dbReference type="Proteomes" id="UP001447374">
    <property type="component" value="Unassembled WGS sequence"/>
</dbReference>
<keyword evidence="2" id="KW-1185">Reference proteome</keyword>
<comment type="caution">
    <text evidence="1">The sequence shown here is derived from an EMBL/GenBank/DDBJ whole genome shotgun (WGS) entry which is preliminary data.</text>
</comment>
<dbReference type="EMBL" id="JBEHGX010000078">
    <property type="protein sequence ID" value="MER0128356.1"/>
    <property type="molecule type" value="Genomic_DNA"/>
</dbReference>
<accession>A0ABV1PU21</accession>